<evidence type="ECO:0000313" key="3">
    <source>
        <dbReference type="Proteomes" id="UP000829685"/>
    </source>
</evidence>
<evidence type="ECO:0000313" key="2">
    <source>
        <dbReference type="EMBL" id="KAI1868230.1"/>
    </source>
</evidence>
<organism evidence="2 3">
    <name type="scientific">Neoarthrinium moseri</name>
    <dbReference type="NCBI Taxonomy" id="1658444"/>
    <lineage>
        <taxon>Eukaryota</taxon>
        <taxon>Fungi</taxon>
        <taxon>Dikarya</taxon>
        <taxon>Ascomycota</taxon>
        <taxon>Pezizomycotina</taxon>
        <taxon>Sordariomycetes</taxon>
        <taxon>Xylariomycetidae</taxon>
        <taxon>Amphisphaeriales</taxon>
        <taxon>Apiosporaceae</taxon>
        <taxon>Neoarthrinium</taxon>
    </lineage>
</organism>
<dbReference type="InterPro" id="IPR003959">
    <property type="entry name" value="ATPase_AAA_core"/>
</dbReference>
<name>A0A9P9WKW9_9PEZI</name>
<keyword evidence="3" id="KW-1185">Reference proteome</keyword>
<sequence length="568" mass="64606">MSSYKINSASDYAVGQKCELQAYLEIFDGVQRSKTSVSDPFGKFSSRTDDSPYALVVNRAVEKDRPEKVSLQVNSPFILQTFREVIKSYSPVASDFTSPFELQNPSHMLIHYWEELQAYRSSAVGELRDHVDLLFEFMDHELGGKREEILAMIQKNQVDYQSAWALFRPGDVLYTEVEGEPWLLICDKASYEKDVQSGPYFEVRCKYASHDGKKSGEAAHTIIMWQKEHFPAQSLASITSLPIFPRQFFNMGEELEHSLRLRGQRFLSFRDFSVMAYDGKAQYLKEPPFGFYSESKCKKLWCQFFVDHIQDVQWDQDAWNSLVTGEKEKLVLQSLVTSHQFSAKARDQTQQKGKGLVVLLHGTPGSGKTLTAETAAEGTHRALITTSVGELNKNNYPASFELDLKKILRYATIWKAIVLLDEADVFLEARNEDSRSDRNALVAVFLKELEYFGGIVFLTTNRVETFDPAMKSRIHLSLTYSPPEVETRRQIWLQYLHAIPKGKSNVDPEQSIQDLVASKLNGREIANAITTAQTIARFQNKPLDIFHIHTVLDVGRKFDESLTNGGAI</sequence>
<feature type="domain" description="AAA+ ATPase" evidence="1">
    <location>
        <begin position="354"/>
        <end position="484"/>
    </location>
</feature>
<dbReference type="AlphaFoldDB" id="A0A9P9WKW9"/>
<dbReference type="InterPro" id="IPR003593">
    <property type="entry name" value="AAA+_ATPase"/>
</dbReference>
<dbReference type="PANTHER" id="PTHR46411:SF3">
    <property type="entry name" value="AAA+ ATPASE DOMAIN-CONTAINING PROTEIN"/>
    <property type="match status" value="1"/>
</dbReference>
<proteinExistence type="predicted"/>
<dbReference type="OrthoDB" id="10042665at2759"/>
<dbReference type="Pfam" id="PF22942">
    <property type="entry name" value="DUF7025"/>
    <property type="match status" value="1"/>
</dbReference>
<comment type="caution">
    <text evidence="2">The sequence shown here is derived from an EMBL/GenBank/DDBJ whole genome shotgun (WGS) entry which is preliminary data.</text>
</comment>
<dbReference type="SMART" id="SM00382">
    <property type="entry name" value="AAA"/>
    <property type="match status" value="1"/>
</dbReference>
<dbReference type="Pfam" id="PF00004">
    <property type="entry name" value="AAA"/>
    <property type="match status" value="1"/>
</dbReference>
<reference evidence="2" key="1">
    <citation type="submission" date="2021-03" db="EMBL/GenBank/DDBJ databases">
        <title>Revisited historic fungal species revealed as producer of novel bioactive compounds through whole genome sequencing and comparative genomics.</title>
        <authorList>
            <person name="Vignolle G.A."/>
            <person name="Hochenegger N."/>
            <person name="Mach R.L."/>
            <person name="Mach-Aigner A.R."/>
            <person name="Javad Rahimi M."/>
            <person name="Salim K.A."/>
            <person name="Chan C.M."/>
            <person name="Lim L.B.L."/>
            <person name="Cai F."/>
            <person name="Druzhinina I.S."/>
            <person name="U'Ren J.M."/>
            <person name="Derntl C."/>
        </authorList>
    </citation>
    <scope>NUCLEOTIDE SEQUENCE</scope>
    <source>
        <strain evidence="2">TUCIM 5799</strain>
    </source>
</reference>
<dbReference type="InterPro" id="IPR054289">
    <property type="entry name" value="DUF7025"/>
</dbReference>
<protein>
    <recommendedName>
        <fullName evidence="1">AAA+ ATPase domain-containing protein</fullName>
    </recommendedName>
</protein>
<dbReference type="GO" id="GO:0005524">
    <property type="term" value="F:ATP binding"/>
    <property type="evidence" value="ECO:0007669"/>
    <property type="project" value="InterPro"/>
</dbReference>
<dbReference type="InterPro" id="IPR027417">
    <property type="entry name" value="P-loop_NTPase"/>
</dbReference>
<dbReference type="EMBL" id="JAFIMR010000017">
    <property type="protein sequence ID" value="KAI1868230.1"/>
    <property type="molecule type" value="Genomic_DNA"/>
</dbReference>
<accession>A0A9P9WKW9</accession>
<dbReference type="CDD" id="cd19481">
    <property type="entry name" value="RecA-like_protease"/>
    <property type="match status" value="1"/>
</dbReference>
<gene>
    <name evidence="2" type="ORF">JX265_007053</name>
</gene>
<dbReference type="PANTHER" id="PTHR46411">
    <property type="entry name" value="FAMILY ATPASE, PUTATIVE-RELATED"/>
    <property type="match status" value="1"/>
</dbReference>
<dbReference type="GO" id="GO:0016887">
    <property type="term" value="F:ATP hydrolysis activity"/>
    <property type="evidence" value="ECO:0007669"/>
    <property type="project" value="InterPro"/>
</dbReference>
<evidence type="ECO:0000259" key="1">
    <source>
        <dbReference type="SMART" id="SM00382"/>
    </source>
</evidence>
<dbReference type="SUPFAM" id="SSF52540">
    <property type="entry name" value="P-loop containing nucleoside triphosphate hydrolases"/>
    <property type="match status" value="1"/>
</dbReference>
<dbReference type="Gene3D" id="3.40.50.300">
    <property type="entry name" value="P-loop containing nucleotide triphosphate hydrolases"/>
    <property type="match status" value="1"/>
</dbReference>
<dbReference type="Proteomes" id="UP000829685">
    <property type="component" value="Unassembled WGS sequence"/>
</dbReference>